<dbReference type="AlphaFoldDB" id="A0A1S2XXC8"/>
<sequence>MEPPRRSERLRQKRDRLSDLPNAILLHIMSFMMIKDIVKTSTLSKRWKNLWKHLSELKLNTFEFKKPWFFAECVSDIVSSRSKGNYPLKTLDFNRHGSFQHKIFSDLIEHAINRGVQKLRVVVPANVGLPYCVFTSHSLTSLYISASIYDKRRTRLPNYLDLPSLTSLHLDYVGIQTDDNGFAEPFSSCNKLNNLFIKNCCFVHPRDIFLKVEGTLHVTNATLTNLTINNYDPTYKYVISAPNLTSFIVNDSPFQPLDMPCVNIHHLHSSSSFM</sequence>
<gene>
    <name evidence="3" type="primary">LOC101508540</name>
</gene>
<reference evidence="3" key="2">
    <citation type="submission" date="2025-08" db="UniProtKB">
        <authorList>
            <consortium name="RefSeq"/>
        </authorList>
    </citation>
    <scope>IDENTIFICATION</scope>
    <source>
        <tissue evidence="3">Etiolated seedlings</tissue>
    </source>
</reference>
<feature type="domain" description="F-box" evidence="1">
    <location>
        <begin position="14"/>
        <end position="61"/>
    </location>
</feature>
<dbReference type="InterPro" id="IPR001810">
    <property type="entry name" value="F-box_dom"/>
</dbReference>
<dbReference type="InterPro" id="IPR036047">
    <property type="entry name" value="F-box-like_dom_sf"/>
</dbReference>
<dbReference type="OrthoDB" id="677997at2759"/>
<dbReference type="KEGG" id="cam:101508540"/>
<reference evidence="2" key="1">
    <citation type="journal article" date="2013" name="Nat. Biotechnol.">
        <title>Draft genome sequence of chickpea (Cicer arietinum) provides a resource for trait improvement.</title>
        <authorList>
            <person name="Varshney R.K."/>
            <person name="Song C."/>
            <person name="Saxena R.K."/>
            <person name="Azam S."/>
            <person name="Yu S."/>
            <person name="Sharpe A.G."/>
            <person name="Cannon S."/>
            <person name="Baek J."/>
            <person name="Rosen B.D."/>
            <person name="Tar'an B."/>
            <person name="Millan T."/>
            <person name="Zhang X."/>
            <person name="Ramsay L.D."/>
            <person name="Iwata A."/>
            <person name="Wang Y."/>
            <person name="Nelson W."/>
            <person name="Farmer A.D."/>
            <person name="Gaur P.M."/>
            <person name="Soderlund C."/>
            <person name="Penmetsa R.V."/>
            <person name="Xu C."/>
            <person name="Bharti A.K."/>
            <person name="He W."/>
            <person name="Winter P."/>
            <person name="Zhao S."/>
            <person name="Hane J.K."/>
            <person name="Carrasquilla-Garcia N."/>
            <person name="Condie J.A."/>
            <person name="Upadhyaya H.D."/>
            <person name="Luo M.C."/>
            <person name="Thudi M."/>
            <person name="Gowda C.L."/>
            <person name="Singh N.P."/>
            <person name="Lichtenzveig J."/>
            <person name="Gali K.K."/>
            <person name="Rubio J."/>
            <person name="Nadarajan N."/>
            <person name="Dolezel J."/>
            <person name="Bansal K.C."/>
            <person name="Xu X."/>
            <person name="Edwards D."/>
            <person name="Zhang G."/>
            <person name="Kahl G."/>
            <person name="Gil J."/>
            <person name="Singh K.B."/>
            <person name="Datta S.K."/>
            <person name="Jackson S.A."/>
            <person name="Wang J."/>
            <person name="Cook D.R."/>
        </authorList>
    </citation>
    <scope>NUCLEOTIDE SEQUENCE [LARGE SCALE GENOMIC DNA]</scope>
    <source>
        <strain evidence="2">cv. CDC Frontier</strain>
    </source>
</reference>
<dbReference type="Pfam" id="PF00646">
    <property type="entry name" value="F-box"/>
    <property type="match status" value="1"/>
</dbReference>
<evidence type="ECO:0000313" key="3">
    <source>
        <dbReference type="RefSeq" id="XP_004496008.1"/>
    </source>
</evidence>
<dbReference type="PROSITE" id="PS50181">
    <property type="entry name" value="FBOX"/>
    <property type="match status" value="1"/>
</dbReference>
<dbReference type="Gene3D" id="3.80.10.10">
    <property type="entry name" value="Ribonuclease Inhibitor"/>
    <property type="match status" value="1"/>
</dbReference>
<dbReference type="InterPro" id="IPR055411">
    <property type="entry name" value="LRR_FXL15/At3g58940/PEG3-like"/>
</dbReference>
<dbReference type="InterPro" id="IPR032675">
    <property type="entry name" value="LRR_dom_sf"/>
</dbReference>
<dbReference type="PANTHER" id="PTHR32212:SF385">
    <property type="entry name" value="F-BOX_RNI_FBD-LIKE DOMAIN PROTEIN"/>
    <property type="match status" value="1"/>
</dbReference>
<dbReference type="STRING" id="3827.A0A1S2XXC8"/>
<proteinExistence type="predicted"/>
<dbReference type="SUPFAM" id="SSF52047">
    <property type="entry name" value="RNI-like"/>
    <property type="match status" value="1"/>
</dbReference>
<dbReference type="Pfam" id="PF24758">
    <property type="entry name" value="LRR_At5g56370"/>
    <property type="match status" value="1"/>
</dbReference>
<organism evidence="2 3">
    <name type="scientific">Cicer arietinum</name>
    <name type="common">Chickpea</name>
    <name type="synonym">Garbanzo</name>
    <dbReference type="NCBI Taxonomy" id="3827"/>
    <lineage>
        <taxon>Eukaryota</taxon>
        <taxon>Viridiplantae</taxon>
        <taxon>Streptophyta</taxon>
        <taxon>Embryophyta</taxon>
        <taxon>Tracheophyta</taxon>
        <taxon>Spermatophyta</taxon>
        <taxon>Magnoliopsida</taxon>
        <taxon>eudicotyledons</taxon>
        <taxon>Gunneridae</taxon>
        <taxon>Pentapetalae</taxon>
        <taxon>rosids</taxon>
        <taxon>fabids</taxon>
        <taxon>Fabales</taxon>
        <taxon>Fabaceae</taxon>
        <taxon>Papilionoideae</taxon>
        <taxon>50 kb inversion clade</taxon>
        <taxon>NPAAA clade</taxon>
        <taxon>Hologalegina</taxon>
        <taxon>IRL clade</taxon>
        <taxon>Cicereae</taxon>
        <taxon>Cicer</taxon>
    </lineage>
</organism>
<evidence type="ECO:0000259" key="1">
    <source>
        <dbReference type="PROSITE" id="PS50181"/>
    </source>
</evidence>
<dbReference type="GeneID" id="101508540"/>
<dbReference type="InterPro" id="IPR053781">
    <property type="entry name" value="F-box_AtFBL13-like"/>
</dbReference>
<keyword evidence="2" id="KW-1185">Reference proteome</keyword>
<dbReference type="RefSeq" id="XP_004496008.1">
    <property type="nucleotide sequence ID" value="XM_004495951.2"/>
</dbReference>
<dbReference type="Proteomes" id="UP000087171">
    <property type="component" value="Chromosome Ca4"/>
</dbReference>
<dbReference type="SMART" id="SM00256">
    <property type="entry name" value="FBOX"/>
    <property type="match status" value="1"/>
</dbReference>
<name>A0A1S2XXC8_CICAR</name>
<dbReference type="CDD" id="cd22160">
    <property type="entry name" value="F-box_AtFBL13-like"/>
    <property type="match status" value="1"/>
</dbReference>
<evidence type="ECO:0000313" key="2">
    <source>
        <dbReference type="Proteomes" id="UP000087171"/>
    </source>
</evidence>
<dbReference type="PANTHER" id="PTHR32212">
    <property type="entry name" value="CYCLIN-LIKE F-BOX"/>
    <property type="match status" value="1"/>
</dbReference>
<accession>A0A1S2XXC8</accession>
<dbReference type="Gene3D" id="1.20.1280.50">
    <property type="match status" value="1"/>
</dbReference>
<dbReference type="SUPFAM" id="SSF81383">
    <property type="entry name" value="F-box domain"/>
    <property type="match status" value="1"/>
</dbReference>
<protein>
    <submittedName>
        <fullName evidence="3">F-box/LRR-repeat protein At3g49150</fullName>
    </submittedName>
</protein>
<dbReference type="PaxDb" id="3827-XP_004496008.1"/>